<gene>
    <name evidence="4" type="ORF">G4Z14_08515</name>
</gene>
<name>A0A6M0QV42_9RHOB</name>
<feature type="coiled-coil region" evidence="1">
    <location>
        <begin position="168"/>
        <end position="195"/>
    </location>
</feature>
<sequence>MAETDETTARSDDDAAPVVMAEPAADQSPVAEAVKPQEPNRRRGGFLAPVIGGALAAAAGFGLAQYVPNGWPLQDTTALEQQLATQTEAIAGLQARLAAVEDAKVPDISPLMDTLATLNGRVAALETGPAERAEEIAALAQAVAALQARPVAAPQAGGEVPDNITALAAEAEARLQEAEAQAVQMKAEAEALIRAAIAQAAFGRLQAAVDSGAPFAAILPELGLTVPEALQAHAETGLPSLASLRQTFPEAARLALEAALRANMGDSWTERATSFFRSQTGARSLTPREGSDPDAILSRAEAALTAGDLASALDELAALPEPARAPLTDWRAKAEARQAGLQALDDLAGKVGE</sequence>
<accession>A0A6M0QV42</accession>
<keyword evidence="3" id="KW-1133">Transmembrane helix</keyword>
<comment type="caution">
    <text evidence="4">The sequence shown here is derived from an EMBL/GenBank/DDBJ whole genome shotgun (WGS) entry which is preliminary data.</text>
</comment>
<feature type="transmembrane region" description="Helical" evidence="3">
    <location>
        <begin position="45"/>
        <end position="67"/>
    </location>
</feature>
<evidence type="ECO:0000256" key="1">
    <source>
        <dbReference type="SAM" id="Coils"/>
    </source>
</evidence>
<organism evidence="4 5">
    <name type="scientific">Tabrizicola oligotrophica</name>
    <dbReference type="NCBI Taxonomy" id="2710650"/>
    <lineage>
        <taxon>Bacteria</taxon>
        <taxon>Pseudomonadati</taxon>
        <taxon>Pseudomonadota</taxon>
        <taxon>Alphaproteobacteria</taxon>
        <taxon>Rhodobacterales</taxon>
        <taxon>Paracoccaceae</taxon>
        <taxon>Tabrizicola</taxon>
    </lineage>
</organism>
<evidence type="ECO:0000256" key="2">
    <source>
        <dbReference type="SAM" id="MobiDB-lite"/>
    </source>
</evidence>
<proteinExistence type="predicted"/>
<dbReference type="RefSeq" id="WP_164624669.1">
    <property type="nucleotide sequence ID" value="NZ_JAAIVJ010000003.1"/>
</dbReference>
<keyword evidence="3" id="KW-0812">Transmembrane</keyword>
<keyword evidence="5" id="KW-1185">Reference proteome</keyword>
<evidence type="ECO:0008006" key="6">
    <source>
        <dbReference type="Google" id="ProtNLM"/>
    </source>
</evidence>
<dbReference type="AlphaFoldDB" id="A0A6M0QV42"/>
<evidence type="ECO:0000313" key="4">
    <source>
        <dbReference type="EMBL" id="NEY90342.1"/>
    </source>
</evidence>
<dbReference type="EMBL" id="JAAIVJ010000003">
    <property type="protein sequence ID" value="NEY90342.1"/>
    <property type="molecule type" value="Genomic_DNA"/>
</dbReference>
<evidence type="ECO:0000256" key="3">
    <source>
        <dbReference type="SAM" id="Phobius"/>
    </source>
</evidence>
<evidence type="ECO:0000313" key="5">
    <source>
        <dbReference type="Proteomes" id="UP000477782"/>
    </source>
</evidence>
<protein>
    <recommendedName>
        <fullName evidence="6">Mitochondrial inner membrane protein</fullName>
    </recommendedName>
</protein>
<dbReference type="Proteomes" id="UP000477782">
    <property type="component" value="Unassembled WGS sequence"/>
</dbReference>
<keyword evidence="3" id="KW-0472">Membrane</keyword>
<feature type="region of interest" description="Disordered" evidence="2">
    <location>
        <begin position="1"/>
        <end position="45"/>
    </location>
</feature>
<keyword evidence="1" id="KW-0175">Coiled coil</keyword>
<dbReference type="Gene3D" id="1.10.287.1490">
    <property type="match status" value="1"/>
</dbReference>
<reference evidence="4 5" key="1">
    <citation type="submission" date="2020-02" db="EMBL/GenBank/DDBJ databases">
        <authorList>
            <person name="Chen W.-M."/>
        </authorList>
    </citation>
    <scope>NUCLEOTIDE SEQUENCE [LARGE SCALE GENOMIC DNA]</scope>
    <source>
        <strain evidence="4 5">KMS-5</strain>
    </source>
</reference>